<comment type="caution">
    <text evidence="10">The sequence shown here is derived from an EMBL/GenBank/DDBJ whole genome shotgun (WGS) entry which is preliminary data.</text>
</comment>
<keyword evidence="8" id="KW-1133">Transmembrane helix</keyword>
<dbReference type="SMART" id="SM00387">
    <property type="entry name" value="HATPase_c"/>
    <property type="match status" value="1"/>
</dbReference>
<dbReference type="Gene3D" id="3.30.565.10">
    <property type="entry name" value="Histidine kinase-like ATPase, C-terminal domain"/>
    <property type="match status" value="1"/>
</dbReference>
<dbReference type="Pfam" id="PF00512">
    <property type="entry name" value="HisKA"/>
    <property type="match status" value="1"/>
</dbReference>
<comment type="catalytic activity">
    <reaction evidence="1">
        <text>ATP + protein L-histidine = ADP + protein N-phospho-L-histidine.</text>
        <dbReference type="EC" id="2.7.13.3"/>
    </reaction>
</comment>
<keyword evidence="4" id="KW-0808">Transferase</keyword>
<keyword evidence="7 8" id="KW-0472">Membrane</keyword>
<dbReference type="InterPro" id="IPR050351">
    <property type="entry name" value="BphY/WalK/GraS-like"/>
</dbReference>
<dbReference type="GO" id="GO:0004721">
    <property type="term" value="F:phosphoprotein phosphatase activity"/>
    <property type="evidence" value="ECO:0007669"/>
    <property type="project" value="TreeGrafter"/>
</dbReference>
<sequence length="471" mass="53408">MKSVFGRILLIPTAVFFLLSALFYLRYVKDGPVQVEDFMLLFGGTAVAFAVLSFLLTYRTTVLIIRPLQNVIRLLKEAPEASREADFARSGFYEINEIQKQTKIYLSRMRDQLADLDLERELLRSLLNGLREGVMCIDSAGDIVFVNDRIDERLLDLKSPSSRYYSRIRNPVLLEYIGRLMNGSLQSGEAKIADAVFIDDGDLEFRAGDRYFRLRHRPVQVGRDPSMFLILVQDMTEEYNTRRMREDFLQNASHELKTPITSIRGYAETLLPRITEETPHRFLEGIVRNAERMDRLIHDMVVISSLESRAYPFSPEAIDMPAFLDDLKLLVEGSLNQKRQRLNINATDVHDVFADRLLLEHLLVNLVSNASRYSPEESSITISVSRNPRGRIELSVCDQGPGIPEAYREKIFERFFRVDTDRSRKEGGTGLGLSIARHVARIHSGSIHVADAPGGGACFVFVFSGAGPLKA</sequence>
<dbReference type="EC" id="2.7.13.3" evidence="2"/>
<dbReference type="PRINTS" id="PR00344">
    <property type="entry name" value="BCTRLSENSOR"/>
</dbReference>
<dbReference type="InterPro" id="IPR005467">
    <property type="entry name" value="His_kinase_dom"/>
</dbReference>
<dbReference type="PANTHER" id="PTHR45453:SF1">
    <property type="entry name" value="PHOSPHATE REGULON SENSOR PROTEIN PHOR"/>
    <property type="match status" value="1"/>
</dbReference>
<evidence type="ECO:0000313" key="11">
    <source>
        <dbReference type="Proteomes" id="UP000460298"/>
    </source>
</evidence>
<evidence type="ECO:0000313" key="10">
    <source>
        <dbReference type="EMBL" id="KAB2933890.1"/>
    </source>
</evidence>
<evidence type="ECO:0000256" key="4">
    <source>
        <dbReference type="ARBA" id="ARBA00022679"/>
    </source>
</evidence>
<keyword evidence="3" id="KW-0597">Phosphoprotein</keyword>
<feature type="transmembrane region" description="Helical" evidence="8">
    <location>
        <begin position="7"/>
        <end position="26"/>
    </location>
</feature>
<dbReference type="GO" id="GO:0000155">
    <property type="term" value="F:phosphorelay sensor kinase activity"/>
    <property type="evidence" value="ECO:0007669"/>
    <property type="project" value="InterPro"/>
</dbReference>
<dbReference type="SUPFAM" id="SSF47384">
    <property type="entry name" value="Homodimeric domain of signal transducing histidine kinase"/>
    <property type="match status" value="1"/>
</dbReference>
<dbReference type="SMART" id="SM00388">
    <property type="entry name" value="HisKA"/>
    <property type="match status" value="1"/>
</dbReference>
<keyword evidence="8" id="KW-0812">Transmembrane</keyword>
<dbReference type="FunFam" id="3.30.565.10:FF:000006">
    <property type="entry name" value="Sensor histidine kinase WalK"/>
    <property type="match status" value="1"/>
</dbReference>
<dbReference type="Proteomes" id="UP000460298">
    <property type="component" value="Unassembled WGS sequence"/>
</dbReference>
<dbReference type="EMBL" id="WBUI01000004">
    <property type="protein sequence ID" value="KAB2933890.1"/>
    <property type="molecule type" value="Genomic_DNA"/>
</dbReference>
<dbReference type="FunFam" id="1.10.287.130:FF:000001">
    <property type="entry name" value="Two-component sensor histidine kinase"/>
    <property type="match status" value="1"/>
</dbReference>
<evidence type="ECO:0000256" key="2">
    <source>
        <dbReference type="ARBA" id="ARBA00012438"/>
    </source>
</evidence>
<evidence type="ECO:0000256" key="8">
    <source>
        <dbReference type="SAM" id="Phobius"/>
    </source>
</evidence>
<evidence type="ECO:0000256" key="7">
    <source>
        <dbReference type="ARBA" id="ARBA00023136"/>
    </source>
</evidence>
<dbReference type="PANTHER" id="PTHR45453">
    <property type="entry name" value="PHOSPHATE REGULON SENSOR PROTEIN PHOR"/>
    <property type="match status" value="1"/>
</dbReference>
<dbReference type="Gene3D" id="1.10.287.130">
    <property type="match status" value="1"/>
</dbReference>
<accession>A0A833H369</accession>
<dbReference type="InterPro" id="IPR003594">
    <property type="entry name" value="HATPase_dom"/>
</dbReference>
<keyword evidence="5" id="KW-0418">Kinase</keyword>
<keyword evidence="6" id="KW-0902">Two-component regulatory system</keyword>
<dbReference type="InterPro" id="IPR036097">
    <property type="entry name" value="HisK_dim/P_sf"/>
</dbReference>
<dbReference type="PROSITE" id="PS50109">
    <property type="entry name" value="HIS_KIN"/>
    <property type="match status" value="1"/>
</dbReference>
<dbReference type="CDD" id="cd00082">
    <property type="entry name" value="HisKA"/>
    <property type="match status" value="1"/>
</dbReference>
<name>A0A833H369_9LEPT</name>
<evidence type="ECO:0000256" key="5">
    <source>
        <dbReference type="ARBA" id="ARBA00022777"/>
    </source>
</evidence>
<evidence type="ECO:0000259" key="9">
    <source>
        <dbReference type="PROSITE" id="PS50109"/>
    </source>
</evidence>
<gene>
    <name evidence="10" type="ORF">F9K24_05335</name>
</gene>
<dbReference type="GO" id="GO:0016036">
    <property type="term" value="P:cellular response to phosphate starvation"/>
    <property type="evidence" value="ECO:0007669"/>
    <property type="project" value="TreeGrafter"/>
</dbReference>
<organism evidence="10 11">
    <name type="scientific">Leptonema illini</name>
    <dbReference type="NCBI Taxonomy" id="183"/>
    <lineage>
        <taxon>Bacteria</taxon>
        <taxon>Pseudomonadati</taxon>
        <taxon>Spirochaetota</taxon>
        <taxon>Spirochaetia</taxon>
        <taxon>Leptospirales</taxon>
        <taxon>Leptospiraceae</taxon>
        <taxon>Leptonema</taxon>
    </lineage>
</organism>
<reference evidence="10 11" key="1">
    <citation type="submission" date="2019-10" db="EMBL/GenBank/DDBJ databases">
        <title>Extracellular Electron Transfer in a Candidatus Methanoperedens spp. Enrichment Culture.</title>
        <authorList>
            <person name="Berger S."/>
            <person name="Rangel Shaw D."/>
            <person name="Berben T."/>
            <person name="In 'T Zandt M."/>
            <person name="Frank J."/>
            <person name="Reimann J."/>
            <person name="Jetten M.S.M."/>
            <person name="Welte C.U."/>
        </authorList>
    </citation>
    <scope>NUCLEOTIDE SEQUENCE [LARGE SCALE GENOMIC DNA]</scope>
    <source>
        <strain evidence="10">SB12</strain>
    </source>
</reference>
<dbReference type="AlphaFoldDB" id="A0A833H369"/>
<proteinExistence type="predicted"/>
<dbReference type="InterPro" id="IPR003661">
    <property type="entry name" value="HisK_dim/P_dom"/>
</dbReference>
<dbReference type="SUPFAM" id="SSF55874">
    <property type="entry name" value="ATPase domain of HSP90 chaperone/DNA topoisomerase II/histidine kinase"/>
    <property type="match status" value="1"/>
</dbReference>
<evidence type="ECO:0000256" key="1">
    <source>
        <dbReference type="ARBA" id="ARBA00000085"/>
    </source>
</evidence>
<feature type="transmembrane region" description="Helical" evidence="8">
    <location>
        <begin position="38"/>
        <end position="58"/>
    </location>
</feature>
<dbReference type="InterPro" id="IPR004358">
    <property type="entry name" value="Sig_transdc_His_kin-like_C"/>
</dbReference>
<protein>
    <recommendedName>
        <fullName evidence="2">histidine kinase</fullName>
        <ecNumber evidence="2">2.7.13.3</ecNumber>
    </recommendedName>
</protein>
<evidence type="ECO:0000256" key="6">
    <source>
        <dbReference type="ARBA" id="ARBA00023012"/>
    </source>
</evidence>
<dbReference type="CDD" id="cd00075">
    <property type="entry name" value="HATPase"/>
    <property type="match status" value="1"/>
</dbReference>
<feature type="domain" description="Histidine kinase" evidence="9">
    <location>
        <begin position="251"/>
        <end position="467"/>
    </location>
</feature>
<dbReference type="Pfam" id="PF02518">
    <property type="entry name" value="HATPase_c"/>
    <property type="match status" value="1"/>
</dbReference>
<dbReference type="InterPro" id="IPR036890">
    <property type="entry name" value="HATPase_C_sf"/>
</dbReference>
<evidence type="ECO:0000256" key="3">
    <source>
        <dbReference type="ARBA" id="ARBA00022553"/>
    </source>
</evidence>
<dbReference type="GO" id="GO:0005886">
    <property type="term" value="C:plasma membrane"/>
    <property type="evidence" value="ECO:0007669"/>
    <property type="project" value="TreeGrafter"/>
</dbReference>